<keyword evidence="1" id="KW-0472">Membrane</keyword>
<keyword evidence="1" id="KW-0812">Transmembrane</keyword>
<feature type="transmembrane region" description="Helical" evidence="1">
    <location>
        <begin position="12"/>
        <end position="30"/>
    </location>
</feature>
<protein>
    <submittedName>
        <fullName evidence="2">Uncharacterized protein</fullName>
    </submittedName>
</protein>
<keyword evidence="1" id="KW-1133">Transmembrane helix</keyword>
<gene>
    <name evidence="2" type="ORF">SAMN05216290_1129</name>
</gene>
<organism evidence="2 3">
    <name type="scientific">Roseivirga pacifica</name>
    <dbReference type="NCBI Taxonomy" id="1267423"/>
    <lineage>
        <taxon>Bacteria</taxon>
        <taxon>Pseudomonadati</taxon>
        <taxon>Bacteroidota</taxon>
        <taxon>Cytophagia</taxon>
        <taxon>Cytophagales</taxon>
        <taxon>Roseivirgaceae</taxon>
        <taxon>Roseivirga</taxon>
    </lineage>
</organism>
<dbReference type="Proteomes" id="UP000199437">
    <property type="component" value="Unassembled WGS sequence"/>
</dbReference>
<dbReference type="EMBL" id="FOIR01000001">
    <property type="protein sequence ID" value="SEV99561.1"/>
    <property type="molecule type" value="Genomic_DNA"/>
</dbReference>
<evidence type="ECO:0000256" key="1">
    <source>
        <dbReference type="SAM" id="Phobius"/>
    </source>
</evidence>
<evidence type="ECO:0000313" key="3">
    <source>
        <dbReference type="Proteomes" id="UP000199437"/>
    </source>
</evidence>
<name>A0A1I0NFL2_9BACT</name>
<sequence length="125" mass="14018">MTTRTSLAKKWLFASILIIIASVIILYKGWLKKMPQDYTVGEVTEIYHPGKGNKQAVFIYKVKGNAFENQVSIQEGQKPEVGEKYIVQFPEKFNGKHGLMRLDLPVGGDLVPPKDGWAELPTSVL</sequence>
<dbReference type="GeneID" id="99985860"/>
<keyword evidence="3" id="KW-1185">Reference proteome</keyword>
<proteinExistence type="predicted"/>
<reference evidence="3" key="1">
    <citation type="submission" date="2016-10" db="EMBL/GenBank/DDBJ databases">
        <authorList>
            <person name="Varghese N."/>
            <person name="Submissions S."/>
        </authorList>
    </citation>
    <scope>NUCLEOTIDE SEQUENCE [LARGE SCALE GENOMIC DNA]</scope>
    <source>
        <strain evidence="3">CGMCC 1.12402</strain>
    </source>
</reference>
<evidence type="ECO:0000313" key="2">
    <source>
        <dbReference type="EMBL" id="SEV99561.1"/>
    </source>
</evidence>
<dbReference type="AlphaFoldDB" id="A0A1I0NFL2"/>
<accession>A0A1I0NFL2</accession>
<dbReference type="RefSeq" id="WP_139177420.1">
    <property type="nucleotide sequence ID" value="NZ_FOIR01000001.1"/>
</dbReference>